<sequence>MEALYLLVPMSVAVVFFTIWLFFNASDGGQFDDLVGPGMRILQDDDRIDADDTPGRPEKAAPAAEHVGVALPK</sequence>
<keyword evidence="2" id="KW-1133">Transmembrane helix</keyword>
<dbReference type="PANTHER" id="PTHR41532:SF1">
    <property type="entry name" value="FIXS PROTEIN"/>
    <property type="match status" value="1"/>
</dbReference>
<dbReference type="PANTHER" id="PTHR41532">
    <property type="entry name" value="FIXS PROTEIN"/>
    <property type="match status" value="1"/>
</dbReference>
<dbReference type="NCBIfam" id="TIGR00847">
    <property type="entry name" value="ccoS"/>
    <property type="match status" value="1"/>
</dbReference>
<evidence type="ECO:0000313" key="4">
    <source>
        <dbReference type="Proteomes" id="UP001352263"/>
    </source>
</evidence>
<comment type="caution">
    <text evidence="3">The sequence shown here is derived from an EMBL/GenBank/DDBJ whole genome shotgun (WGS) entry which is preliminary data.</text>
</comment>
<accession>A0ABU6J6T1</accession>
<dbReference type="EMBL" id="JAWIIV010000006">
    <property type="protein sequence ID" value="MEC4719349.1"/>
    <property type="molecule type" value="Genomic_DNA"/>
</dbReference>
<dbReference type="Pfam" id="PF03597">
    <property type="entry name" value="FixS"/>
    <property type="match status" value="1"/>
</dbReference>
<evidence type="ECO:0000256" key="2">
    <source>
        <dbReference type="SAM" id="Phobius"/>
    </source>
</evidence>
<keyword evidence="2" id="KW-0812">Transmembrane</keyword>
<dbReference type="RefSeq" id="WP_326506069.1">
    <property type="nucleotide sequence ID" value="NZ_JAWIIV010000006.1"/>
</dbReference>
<dbReference type="InterPro" id="IPR004714">
    <property type="entry name" value="Cyt_oxidase_maturation_cbb3"/>
</dbReference>
<reference evidence="3 4" key="1">
    <citation type="submission" date="2023-10" db="EMBL/GenBank/DDBJ databases">
        <title>Noviherbaspirillum sp. CPCC 100848 genome assembly.</title>
        <authorList>
            <person name="Li X.Y."/>
            <person name="Fang X.M."/>
        </authorList>
    </citation>
    <scope>NUCLEOTIDE SEQUENCE [LARGE SCALE GENOMIC DNA]</scope>
    <source>
        <strain evidence="3 4">CPCC 100848</strain>
    </source>
</reference>
<keyword evidence="2" id="KW-0472">Membrane</keyword>
<proteinExistence type="predicted"/>
<feature type="region of interest" description="Disordered" evidence="1">
    <location>
        <begin position="45"/>
        <end position="73"/>
    </location>
</feature>
<keyword evidence="4" id="KW-1185">Reference proteome</keyword>
<protein>
    <submittedName>
        <fullName evidence="3">Cbb3-type cytochrome oxidase assembly protein CcoS</fullName>
    </submittedName>
</protein>
<organism evidence="3 4">
    <name type="scientific">Noviherbaspirillum album</name>
    <dbReference type="NCBI Taxonomy" id="3080276"/>
    <lineage>
        <taxon>Bacteria</taxon>
        <taxon>Pseudomonadati</taxon>
        <taxon>Pseudomonadota</taxon>
        <taxon>Betaproteobacteria</taxon>
        <taxon>Burkholderiales</taxon>
        <taxon>Oxalobacteraceae</taxon>
        <taxon>Noviherbaspirillum</taxon>
    </lineage>
</organism>
<gene>
    <name evidence="3" type="primary">ccoS</name>
    <name evidence="3" type="ORF">RY831_09325</name>
</gene>
<feature type="transmembrane region" description="Helical" evidence="2">
    <location>
        <begin position="6"/>
        <end position="23"/>
    </location>
</feature>
<evidence type="ECO:0000313" key="3">
    <source>
        <dbReference type="EMBL" id="MEC4719349.1"/>
    </source>
</evidence>
<name>A0ABU6J6T1_9BURK</name>
<dbReference type="Proteomes" id="UP001352263">
    <property type="component" value="Unassembled WGS sequence"/>
</dbReference>
<evidence type="ECO:0000256" key="1">
    <source>
        <dbReference type="SAM" id="MobiDB-lite"/>
    </source>
</evidence>